<name>A0A8H4ITE9_9PEZI</name>
<dbReference type="PANTHER" id="PTHR31840:SF1">
    <property type="entry name" value="COILED-COIL DOMAIN-CONTAINING PROTEIN 97"/>
    <property type="match status" value="1"/>
</dbReference>
<dbReference type="EMBL" id="WWBZ02000039">
    <property type="protein sequence ID" value="KAF4306082.1"/>
    <property type="molecule type" value="Genomic_DNA"/>
</dbReference>
<keyword evidence="4" id="KW-1185">Reference proteome</keyword>
<dbReference type="OrthoDB" id="333176at2759"/>
<evidence type="ECO:0000259" key="2">
    <source>
        <dbReference type="Pfam" id="PF09747"/>
    </source>
</evidence>
<feature type="domain" description="CCD97-like C-terminal" evidence="2">
    <location>
        <begin position="132"/>
        <end position="186"/>
    </location>
</feature>
<evidence type="ECO:0000313" key="3">
    <source>
        <dbReference type="EMBL" id="KAF4306082.1"/>
    </source>
</evidence>
<gene>
    <name evidence="3" type="ORF">GTA08_BOTSDO14184</name>
</gene>
<sequence>MPFPRPRRPAPACTSDESTAPQIDASTDSPPSRNFNAPARAPQQLQPSLHDQLEQRRRLRDLSVDPDDEDAQARAHRIRYFSSGLELADPLLYDRLVRRFQTPAEREAEGRAKGYSGVLEADLLRDSDDEVKTKEEGLARWRDDMGQRFLRGEDRDFRYEEVDESEEWDDVQEEEREAQDKYFDDEDPSWIHSGQGTPQDHRRDGRAGLLTIKSPSAFLLGTLLPPLTSSKPRRPTICPNQHAHTQTTETANGATTVTVATHVGCERCRRPSFLKVKLFT</sequence>
<evidence type="ECO:0000256" key="1">
    <source>
        <dbReference type="SAM" id="MobiDB-lite"/>
    </source>
</evidence>
<accession>A0A8H4ITE9</accession>
<organism evidence="3 4">
    <name type="scientific">Botryosphaeria dothidea</name>
    <dbReference type="NCBI Taxonomy" id="55169"/>
    <lineage>
        <taxon>Eukaryota</taxon>
        <taxon>Fungi</taxon>
        <taxon>Dikarya</taxon>
        <taxon>Ascomycota</taxon>
        <taxon>Pezizomycotina</taxon>
        <taxon>Dothideomycetes</taxon>
        <taxon>Dothideomycetes incertae sedis</taxon>
        <taxon>Botryosphaeriales</taxon>
        <taxon>Botryosphaeriaceae</taxon>
        <taxon>Botryosphaeria</taxon>
    </lineage>
</organism>
<dbReference type="Pfam" id="PF09747">
    <property type="entry name" value="CCD97-like_C"/>
    <property type="match status" value="2"/>
</dbReference>
<evidence type="ECO:0000313" key="4">
    <source>
        <dbReference type="Proteomes" id="UP000572817"/>
    </source>
</evidence>
<comment type="caution">
    <text evidence="3">The sequence shown here is derived from an EMBL/GenBank/DDBJ whole genome shotgun (WGS) entry which is preliminary data.</text>
</comment>
<dbReference type="AlphaFoldDB" id="A0A8H4ITE9"/>
<feature type="region of interest" description="Disordered" evidence="1">
    <location>
        <begin position="160"/>
        <end position="202"/>
    </location>
</feature>
<reference evidence="3" key="1">
    <citation type="submission" date="2020-04" db="EMBL/GenBank/DDBJ databases">
        <title>Genome Assembly and Annotation of Botryosphaeria dothidea sdau 11-99, a Latent Pathogen of Apple Fruit Ring Rot in China.</title>
        <authorList>
            <person name="Yu C."/>
            <person name="Diao Y."/>
            <person name="Lu Q."/>
            <person name="Zhao J."/>
            <person name="Cui S."/>
            <person name="Peng C."/>
            <person name="He B."/>
            <person name="Liu H."/>
        </authorList>
    </citation>
    <scope>NUCLEOTIDE SEQUENCE [LARGE SCALE GENOMIC DNA]</scope>
    <source>
        <strain evidence="3">Sdau11-99</strain>
    </source>
</reference>
<feature type="compositionally biased region" description="Basic and acidic residues" evidence="1">
    <location>
        <begin position="51"/>
        <end position="63"/>
    </location>
</feature>
<dbReference type="InterPro" id="IPR018613">
    <property type="entry name" value="Ccdc97-like"/>
</dbReference>
<feature type="region of interest" description="Disordered" evidence="1">
    <location>
        <begin position="1"/>
        <end position="72"/>
    </location>
</feature>
<protein>
    <recommendedName>
        <fullName evidence="2">CCD97-like C-terminal domain-containing protein</fullName>
    </recommendedName>
</protein>
<proteinExistence type="predicted"/>
<feature type="compositionally biased region" description="Polar residues" evidence="1">
    <location>
        <begin position="15"/>
        <end position="35"/>
    </location>
</feature>
<dbReference type="InterPro" id="IPR040233">
    <property type="entry name" value="CCD97-like_C"/>
</dbReference>
<feature type="compositionally biased region" description="Acidic residues" evidence="1">
    <location>
        <begin position="161"/>
        <end position="188"/>
    </location>
</feature>
<dbReference type="PANTHER" id="PTHR31840">
    <property type="entry name" value="COILED-COIL DOMAIN-CONTAINING PROTEIN 97"/>
    <property type="match status" value="1"/>
</dbReference>
<feature type="domain" description="CCD97-like C-terminal" evidence="2">
    <location>
        <begin position="79"/>
        <end position="131"/>
    </location>
</feature>
<dbReference type="Proteomes" id="UP000572817">
    <property type="component" value="Unassembled WGS sequence"/>
</dbReference>